<dbReference type="EMBL" id="JACSPV010000025">
    <property type="protein sequence ID" value="MBD8006159.1"/>
    <property type="molecule type" value="Genomic_DNA"/>
</dbReference>
<dbReference type="Proteomes" id="UP000648182">
    <property type="component" value="Unassembled WGS sequence"/>
</dbReference>
<accession>A0ABR8VN31</accession>
<gene>
    <name evidence="1" type="ORF">H9631_13845</name>
</gene>
<organism evidence="1 2">
    <name type="scientific">Bacillus norwichensis</name>
    <dbReference type="NCBI Taxonomy" id="2762217"/>
    <lineage>
        <taxon>Bacteria</taxon>
        <taxon>Bacillati</taxon>
        <taxon>Bacillota</taxon>
        <taxon>Bacilli</taxon>
        <taxon>Bacillales</taxon>
        <taxon>Bacillaceae</taxon>
        <taxon>Bacillus</taxon>
    </lineage>
</organism>
<protein>
    <submittedName>
        <fullName evidence="1">PD-(D/E)XK motif protein</fullName>
    </submittedName>
</protein>
<name>A0ABR8VN31_9BACI</name>
<dbReference type="InterPro" id="IPR025534">
    <property type="entry name" value="DUF4420"/>
</dbReference>
<reference evidence="1 2" key="1">
    <citation type="submission" date="2020-08" db="EMBL/GenBank/DDBJ databases">
        <title>A Genomic Blueprint of the Chicken Gut Microbiome.</title>
        <authorList>
            <person name="Gilroy R."/>
            <person name="Ravi A."/>
            <person name="Getino M."/>
            <person name="Pursley I."/>
            <person name="Horton D.L."/>
            <person name="Alikhan N.-F."/>
            <person name="Baker D."/>
            <person name="Gharbi K."/>
            <person name="Hall N."/>
            <person name="Watson M."/>
            <person name="Adriaenssens E.M."/>
            <person name="Foster-Nyarko E."/>
            <person name="Jarju S."/>
            <person name="Secka A."/>
            <person name="Antonio M."/>
            <person name="Oren A."/>
            <person name="Chaudhuri R."/>
            <person name="La Ragione R.M."/>
            <person name="Hildebrand F."/>
            <person name="Pallen M.J."/>
        </authorList>
    </citation>
    <scope>NUCLEOTIDE SEQUENCE [LARGE SCALE GENOMIC DNA]</scope>
    <source>
        <strain evidence="1 2">Sa1BUA2</strain>
    </source>
</reference>
<keyword evidence="2" id="KW-1185">Reference proteome</keyword>
<dbReference type="RefSeq" id="WP_191813751.1">
    <property type="nucleotide sequence ID" value="NZ_JACSPV010000025.1"/>
</dbReference>
<evidence type="ECO:0000313" key="2">
    <source>
        <dbReference type="Proteomes" id="UP000648182"/>
    </source>
</evidence>
<evidence type="ECO:0000313" key="1">
    <source>
        <dbReference type="EMBL" id="MBD8006159.1"/>
    </source>
</evidence>
<dbReference type="Pfam" id="PF14390">
    <property type="entry name" value="DUF4420"/>
    <property type="match status" value="1"/>
</dbReference>
<comment type="caution">
    <text evidence="1">The sequence shown here is derived from an EMBL/GenBank/DDBJ whole genome shotgun (WGS) entry which is preliminary data.</text>
</comment>
<proteinExistence type="predicted"/>
<sequence length="337" mass="39981">MINIAEKFKLLIEHSKNEKSDEIYRLEPIHFQKPIIFIGIDLINLQRRIYIDITSESWDEDQLKSFPRWRGIDIDQEYFPQIGPLKEKNFIVISQVVEDSEEIFERILQNLVDHILIEENYPLYTVIYEVLDRWHNFFKRKRNTKLTIEEEMGLFGELYYINRWLEFFPQKPPIIIKDWKGPLKNRIDFVSNNCGVEIKTVPPKIRNEIKISNEKQLELNPVIDTLFLYVLKVDINETTGQSLWNMIEMIEDQLIGRAPSLAVKFKDLLLEIGVMSEEYDNNLFFVQEELAYNAVEEFPKLISNNLPIGITNVSYSIDLSHCKRFEVSVEDIFNLKK</sequence>